<dbReference type="EMBL" id="CXWC01000002">
    <property type="protein sequence ID" value="CTQ66556.1"/>
    <property type="molecule type" value="Genomic_DNA"/>
</dbReference>
<accession>A0A0M7AAL6</accession>
<proteinExistence type="predicted"/>
<feature type="transmembrane region" description="Helical" evidence="1">
    <location>
        <begin position="20"/>
        <end position="41"/>
    </location>
</feature>
<evidence type="ECO:0000256" key="1">
    <source>
        <dbReference type="SAM" id="Phobius"/>
    </source>
</evidence>
<sequence length="534" mass="57979">MLGGFEDSLSVFADSTFTFWASIVFLLLVTALMVSALARILEGRRSIDELTKSVAEIAQILKKREGEFSGPTVDDFNQVLQKRKPPVHYLARVEIANALTGYSDQLVLRTKEGLVSHARLSDVFSGALPARIIDAPGATAMSRRFVQLGLTASVFFITLALISISQDLSGSQERLIASISGKFSFTFVGLAGSIILQVMIAWHLKRATRGFVEFEDALRVEVNVRSIGVSAEVYTLVEEQRQTNTALTGLFGSLETTTKTLEATVGEYNAATRTLKDALADAKQVIESAGETADHTLKTASQEAEKVVKHSAEQAETAIKEARHALESALQAVRDAPAEVLQTAAESAIKFAQQFGKTISESGDQFKWAVDGASSDFKDKVDATGNNFHVLIAGKHQFEGGDLPTPTAETFRQQVLDSGETFETRVMDAARQLEATGTNIREDWNRYLGVDDAAAPIGKEIAEKFERVVTTTTNAAQGIVDLNKVYQNSEGSLTLLNAKIGALDYQLDELKKLRRELSGALEPGNDIPPTDEIT</sequence>
<dbReference type="STRING" id="311410.LA5095_02287"/>
<organism evidence="2 3">
    <name type="scientific">Roseibium album</name>
    <dbReference type="NCBI Taxonomy" id="311410"/>
    <lineage>
        <taxon>Bacteria</taxon>
        <taxon>Pseudomonadati</taxon>
        <taxon>Pseudomonadota</taxon>
        <taxon>Alphaproteobacteria</taxon>
        <taxon>Hyphomicrobiales</taxon>
        <taxon>Stappiaceae</taxon>
        <taxon>Roseibium</taxon>
    </lineage>
</organism>
<reference evidence="3" key="1">
    <citation type="submission" date="2015-07" db="EMBL/GenBank/DDBJ databases">
        <authorList>
            <person name="Rodrigo-Torres Lidia"/>
            <person name="Arahal R.David."/>
        </authorList>
    </citation>
    <scope>NUCLEOTIDE SEQUENCE [LARGE SCALE GENOMIC DNA]</scope>
    <source>
        <strain evidence="3">CECT 5096</strain>
    </source>
</reference>
<dbReference type="GeneID" id="97668573"/>
<protein>
    <submittedName>
        <fullName evidence="2">Uncharacterized protein</fullName>
    </submittedName>
</protein>
<feature type="transmembrane region" description="Helical" evidence="1">
    <location>
        <begin position="184"/>
        <end position="204"/>
    </location>
</feature>
<name>A0A0M7AAL6_9HYPH</name>
<keyword evidence="1" id="KW-0472">Membrane</keyword>
<evidence type="ECO:0000313" key="3">
    <source>
        <dbReference type="Proteomes" id="UP000049983"/>
    </source>
</evidence>
<keyword evidence="3" id="KW-1185">Reference proteome</keyword>
<dbReference type="Proteomes" id="UP000049983">
    <property type="component" value="Unassembled WGS sequence"/>
</dbReference>
<keyword evidence="1" id="KW-0812">Transmembrane</keyword>
<feature type="transmembrane region" description="Helical" evidence="1">
    <location>
        <begin position="145"/>
        <end position="164"/>
    </location>
</feature>
<gene>
    <name evidence="2" type="ORF">LA5096_01143</name>
</gene>
<dbReference type="RefSeq" id="WP_055114992.1">
    <property type="nucleotide sequence ID" value="NZ_CXWA01000002.1"/>
</dbReference>
<evidence type="ECO:0000313" key="2">
    <source>
        <dbReference type="EMBL" id="CTQ66556.1"/>
    </source>
</evidence>
<dbReference type="AlphaFoldDB" id="A0A0M7AAL6"/>
<keyword evidence="1" id="KW-1133">Transmembrane helix</keyword>